<keyword evidence="1" id="KW-0732">Signal</keyword>
<dbReference type="AlphaFoldDB" id="A0A931E5S2"/>
<dbReference type="RefSeq" id="WP_196991647.1">
    <property type="nucleotide sequence ID" value="NZ_JADWYR010000002.1"/>
</dbReference>
<sequence length="685" mass="75621">MRLFGPLISVVLLCVFSSLYAVAQVCATDYLSVNFITPTVQQTGKAIFNTEGSIDIPGSVLRKNSVLIDGMLTRSTKQGTILWSRAYSSSNYDYVQFYNAVPLDNGETMVTGSLSTVDTASIPPAVLASTGFLARIDRQGNIKWTRLFDNIFTPDAMIKLNDGNIVVSFNARKDVANTILLCFDADANIKWNKIIAWRAGDAPGATRLLQLRNGDLLVAQKDFYFDSNTPSTPPKNGYYMHCLDGKSGLNKWEHFYWFTFFNNRSSFADVTSLAAYDDGTISLISSYADTAYYQFRTTKNIVNIKVNEQGRLLSALHYTSGKPPLYSSDAVYDTKNDRLIILMDNADSPLLMAVDKGGQVLWHHAYSKVGRSQETTSLLTSDAGYYFFCFTHNGGSKEFSMVKTDTDGKADCVESESDITAADMSSFYRQEDVTLPVKDVQAGWYSVSAIGKYDYGMKSTVICKQTCCTDVTAYATPVDLCNAREYLLSNNEKVTGSGIYPVQFKTVKGCDSIVYFDVTFSKSPEIDLGSSYCLAGKDSLILKVNPVYSKYYWNNVLTGSPYFVVNKPGLYTVSVTNACGTKTDTTQVFKDCSFPVTMPGAFTPNKDGKNDIFRVPAQVANKLVRLAVFDRWGNALFLTGDAGKGWDGTYKGIPAPAGTYVYFVEMISLDGKEKINQKGTIVLIR</sequence>
<dbReference type="EMBL" id="JADWYR010000002">
    <property type="protein sequence ID" value="MBG9377568.1"/>
    <property type="molecule type" value="Genomic_DNA"/>
</dbReference>
<proteinExistence type="predicted"/>
<keyword evidence="3" id="KW-1185">Reference proteome</keyword>
<protein>
    <submittedName>
        <fullName evidence="2">Gliding motility-associated C-terminal domain-containing protein</fullName>
    </submittedName>
</protein>
<evidence type="ECO:0000313" key="2">
    <source>
        <dbReference type="EMBL" id="MBG9377568.1"/>
    </source>
</evidence>
<accession>A0A931E5S2</accession>
<dbReference type="Pfam" id="PF13585">
    <property type="entry name" value="CHU_C"/>
    <property type="match status" value="1"/>
</dbReference>
<feature type="chain" id="PRO_5037002284" evidence="1">
    <location>
        <begin position="24"/>
        <end position="685"/>
    </location>
</feature>
<gene>
    <name evidence="2" type="ORF">I5907_15090</name>
</gene>
<name>A0A931E5S2_9BACT</name>
<dbReference type="Proteomes" id="UP000628448">
    <property type="component" value="Unassembled WGS sequence"/>
</dbReference>
<dbReference type="PANTHER" id="PTHR42754">
    <property type="entry name" value="ENDOGLUCANASE"/>
    <property type="match status" value="1"/>
</dbReference>
<dbReference type="NCBIfam" id="TIGR04131">
    <property type="entry name" value="Bac_Flav_CTERM"/>
    <property type="match status" value="1"/>
</dbReference>
<dbReference type="PANTHER" id="PTHR42754:SF1">
    <property type="entry name" value="LIPOPROTEIN"/>
    <property type="match status" value="1"/>
</dbReference>
<evidence type="ECO:0000313" key="3">
    <source>
        <dbReference type="Proteomes" id="UP000628448"/>
    </source>
</evidence>
<dbReference type="InterPro" id="IPR026341">
    <property type="entry name" value="T9SS_type_B"/>
</dbReference>
<evidence type="ECO:0000256" key="1">
    <source>
        <dbReference type="SAM" id="SignalP"/>
    </source>
</evidence>
<comment type="caution">
    <text evidence="2">The sequence shown here is derived from an EMBL/GenBank/DDBJ whole genome shotgun (WGS) entry which is preliminary data.</text>
</comment>
<feature type="signal peptide" evidence="1">
    <location>
        <begin position="1"/>
        <end position="23"/>
    </location>
</feature>
<reference evidence="2" key="1">
    <citation type="submission" date="2020-11" db="EMBL/GenBank/DDBJ databases">
        <title>Bacterial whole genome sequence for Panacibacter sp. DH6.</title>
        <authorList>
            <person name="Le V."/>
            <person name="Ko S."/>
            <person name="Ahn C.-Y."/>
            <person name="Oh H.-M."/>
        </authorList>
    </citation>
    <scope>NUCLEOTIDE SEQUENCE</scope>
    <source>
        <strain evidence="2">DH6</strain>
    </source>
</reference>
<organism evidence="2 3">
    <name type="scientific">Panacibacter microcysteis</name>
    <dbReference type="NCBI Taxonomy" id="2793269"/>
    <lineage>
        <taxon>Bacteria</taxon>
        <taxon>Pseudomonadati</taxon>
        <taxon>Bacteroidota</taxon>
        <taxon>Chitinophagia</taxon>
        <taxon>Chitinophagales</taxon>
        <taxon>Chitinophagaceae</taxon>
        <taxon>Panacibacter</taxon>
    </lineage>
</organism>